<dbReference type="EMBL" id="BLKM01008093">
    <property type="protein sequence ID" value="GFG32440.1"/>
    <property type="molecule type" value="Genomic_DNA"/>
</dbReference>
<dbReference type="InParanoid" id="A0A6L2PLT5"/>
<name>A0A6L2PLT5_COPFO</name>
<proteinExistence type="predicted"/>
<protein>
    <submittedName>
        <fullName evidence="2">Uncharacterized protein</fullName>
    </submittedName>
</protein>
<organism evidence="2 3">
    <name type="scientific">Coptotermes formosanus</name>
    <name type="common">Formosan subterranean termite</name>
    <dbReference type="NCBI Taxonomy" id="36987"/>
    <lineage>
        <taxon>Eukaryota</taxon>
        <taxon>Metazoa</taxon>
        <taxon>Ecdysozoa</taxon>
        <taxon>Arthropoda</taxon>
        <taxon>Hexapoda</taxon>
        <taxon>Insecta</taxon>
        <taxon>Pterygota</taxon>
        <taxon>Neoptera</taxon>
        <taxon>Polyneoptera</taxon>
        <taxon>Dictyoptera</taxon>
        <taxon>Blattodea</taxon>
        <taxon>Blattoidea</taxon>
        <taxon>Termitoidae</taxon>
        <taxon>Rhinotermitidae</taxon>
        <taxon>Coptotermes</taxon>
    </lineage>
</organism>
<accession>A0A6L2PLT5</accession>
<feature type="chain" id="PRO_5026841275" evidence="1">
    <location>
        <begin position="21"/>
        <end position="371"/>
    </location>
</feature>
<comment type="caution">
    <text evidence="2">The sequence shown here is derived from an EMBL/GenBank/DDBJ whole genome shotgun (WGS) entry which is preliminary data.</text>
</comment>
<keyword evidence="3" id="KW-1185">Reference proteome</keyword>
<reference evidence="3" key="1">
    <citation type="submission" date="2020-01" db="EMBL/GenBank/DDBJ databases">
        <title>Draft genome sequence of the Termite Coptotermes fromosanus.</title>
        <authorList>
            <person name="Itakura S."/>
            <person name="Yosikawa Y."/>
            <person name="Umezawa K."/>
        </authorList>
    </citation>
    <scope>NUCLEOTIDE SEQUENCE [LARGE SCALE GENOMIC DNA]</scope>
</reference>
<dbReference type="AlphaFoldDB" id="A0A6L2PLT5"/>
<feature type="signal peptide" evidence="1">
    <location>
        <begin position="1"/>
        <end position="20"/>
    </location>
</feature>
<gene>
    <name evidence="2" type="ORF">Cfor_02538</name>
</gene>
<evidence type="ECO:0000313" key="2">
    <source>
        <dbReference type="EMBL" id="GFG32440.1"/>
    </source>
</evidence>
<evidence type="ECO:0000256" key="1">
    <source>
        <dbReference type="SAM" id="SignalP"/>
    </source>
</evidence>
<dbReference type="Proteomes" id="UP000502823">
    <property type="component" value="Unassembled WGS sequence"/>
</dbReference>
<dbReference type="OrthoDB" id="8197776at2759"/>
<feature type="non-terminal residue" evidence="2">
    <location>
        <position position="371"/>
    </location>
</feature>
<sequence length="371" mass="39189">MQFWLLTVAAAGCFLGAASATCINNPCTGTDYRSYSSCLSHQCPNTVVATGCPESKCTSIDCNTCSSSSTCCHSCCRPKCECSSVSCNTCPSSSACCNTCCPKQDCCTSKKREECCTTQPDHKCCKETTPVSPVFPSITLPNITIVINQSAPVVYNTMNQTCGGVTTVRNSTHIVTTTSTCTNQTNPRDPCCTIVHQPPCPNPVPPYYNCPPPVHNYACGPQCIVQPQVLIPPPPQVIQPMIQPPVIAQPPPVFAQPPPVIAQPPTLIAQPPTLIAQPPTLIAQQPTLIAQPPSVAGCYAYPVNQCPQHCYGHCHWPRYSGCVPVHQWPFIRCGYGGPYVGGIGGIGGYGGYAGQGGYAGYGSYGAGAQPF</sequence>
<evidence type="ECO:0000313" key="3">
    <source>
        <dbReference type="Proteomes" id="UP000502823"/>
    </source>
</evidence>
<keyword evidence="1" id="KW-0732">Signal</keyword>